<evidence type="ECO:0000259" key="1">
    <source>
        <dbReference type="Pfam" id="PF02441"/>
    </source>
</evidence>
<accession>A0A917W3X8</accession>
<dbReference type="Gene3D" id="3.40.50.1950">
    <property type="entry name" value="Flavin prenyltransferase-like"/>
    <property type="match status" value="1"/>
</dbReference>
<dbReference type="GO" id="GO:0003824">
    <property type="term" value="F:catalytic activity"/>
    <property type="evidence" value="ECO:0007669"/>
    <property type="project" value="InterPro"/>
</dbReference>
<evidence type="ECO:0000313" key="3">
    <source>
        <dbReference type="Proteomes" id="UP000613840"/>
    </source>
</evidence>
<sequence>MPNLGIVVTGAPLAARTADVIEAATAAGWQTSLAITESARPWLDGVDLSDVGYRAPGAPKRPRPDALVVLPLTFNTGSKWALGMADNRPLSLLAETLGAHKPIAVVPMVNRDLWGHPAWPGHVRTLTDAGVVMVDAVTGDHAARPLESDDVAEVVRRFVPAWLLEPLSMR</sequence>
<keyword evidence="3" id="KW-1185">Reference proteome</keyword>
<dbReference type="RefSeq" id="WP_188894919.1">
    <property type="nucleotide sequence ID" value="NZ_BMMZ01000004.1"/>
</dbReference>
<dbReference type="AlphaFoldDB" id="A0A917W3X8"/>
<proteinExistence type="predicted"/>
<dbReference type="Proteomes" id="UP000613840">
    <property type="component" value="Unassembled WGS sequence"/>
</dbReference>
<dbReference type="SUPFAM" id="SSF52507">
    <property type="entry name" value="Homo-oligomeric flavin-containing Cys decarboxylases, HFCD"/>
    <property type="match status" value="1"/>
</dbReference>
<name>A0A917W3X8_9ACTN</name>
<dbReference type="InterPro" id="IPR036551">
    <property type="entry name" value="Flavin_trans-like"/>
</dbReference>
<evidence type="ECO:0000313" key="2">
    <source>
        <dbReference type="EMBL" id="GGL60186.1"/>
    </source>
</evidence>
<reference evidence="2" key="1">
    <citation type="journal article" date="2014" name="Int. J. Syst. Evol. Microbiol.">
        <title>Complete genome sequence of Corynebacterium casei LMG S-19264T (=DSM 44701T), isolated from a smear-ripened cheese.</title>
        <authorList>
            <consortium name="US DOE Joint Genome Institute (JGI-PGF)"/>
            <person name="Walter F."/>
            <person name="Albersmeier A."/>
            <person name="Kalinowski J."/>
            <person name="Ruckert C."/>
        </authorList>
    </citation>
    <scope>NUCLEOTIDE SEQUENCE</scope>
    <source>
        <strain evidence="2">CGMCC 4.7306</strain>
    </source>
</reference>
<reference evidence="2" key="2">
    <citation type="submission" date="2020-09" db="EMBL/GenBank/DDBJ databases">
        <authorList>
            <person name="Sun Q."/>
            <person name="Zhou Y."/>
        </authorList>
    </citation>
    <scope>NUCLEOTIDE SEQUENCE</scope>
    <source>
        <strain evidence="2">CGMCC 4.7306</strain>
    </source>
</reference>
<dbReference type="EMBL" id="BMMZ01000004">
    <property type="protein sequence ID" value="GGL60186.1"/>
    <property type="molecule type" value="Genomic_DNA"/>
</dbReference>
<dbReference type="InterPro" id="IPR003382">
    <property type="entry name" value="Flavoprotein"/>
</dbReference>
<feature type="domain" description="Flavoprotein" evidence="1">
    <location>
        <begin position="3"/>
        <end position="139"/>
    </location>
</feature>
<protein>
    <recommendedName>
        <fullName evidence="1">Flavoprotein domain-containing protein</fullName>
    </recommendedName>
</protein>
<gene>
    <name evidence="2" type="ORF">GCM10011575_18410</name>
</gene>
<dbReference type="Pfam" id="PF02441">
    <property type="entry name" value="Flavoprotein"/>
    <property type="match status" value="1"/>
</dbReference>
<comment type="caution">
    <text evidence="2">The sequence shown here is derived from an EMBL/GenBank/DDBJ whole genome shotgun (WGS) entry which is preliminary data.</text>
</comment>
<organism evidence="2 3">
    <name type="scientific">Microlunatus endophyticus</name>
    <dbReference type="NCBI Taxonomy" id="1716077"/>
    <lineage>
        <taxon>Bacteria</taxon>
        <taxon>Bacillati</taxon>
        <taxon>Actinomycetota</taxon>
        <taxon>Actinomycetes</taxon>
        <taxon>Propionibacteriales</taxon>
        <taxon>Propionibacteriaceae</taxon>
        <taxon>Microlunatus</taxon>
    </lineage>
</organism>